<keyword evidence="2 7" id="KW-0812">Transmembrane</keyword>
<keyword evidence="5 7" id="KW-1133">Transmembrane helix</keyword>
<proteinExistence type="predicted"/>
<name>A0A233VI00_FINMA</name>
<dbReference type="SUPFAM" id="SSF90123">
    <property type="entry name" value="ABC transporter transmembrane region"/>
    <property type="match status" value="1"/>
</dbReference>
<dbReference type="InterPro" id="IPR003593">
    <property type="entry name" value="AAA+_ATPase"/>
</dbReference>
<keyword evidence="3" id="KW-0547">Nucleotide-binding</keyword>
<dbReference type="GO" id="GO:0005886">
    <property type="term" value="C:plasma membrane"/>
    <property type="evidence" value="ECO:0007669"/>
    <property type="project" value="UniProtKB-SubCell"/>
</dbReference>
<dbReference type="InterPro" id="IPR039421">
    <property type="entry name" value="Type_1_exporter"/>
</dbReference>
<comment type="subcellular location">
    <subcellularLocation>
        <location evidence="1">Cell membrane</location>
        <topology evidence="1">Multi-pass membrane protein</topology>
    </subcellularLocation>
</comment>
<accession>A0A233VI00</accession>
<comment type="caution">
    <text evidence="10">The sequence shown here is derived from an EMBL/GenBank/DDBJ whole genome shotgun (WGS) entry which is preliminary data.</text>
</comment>
<dbReference type="Gene3D" id="1.20.1560.10">
    <property type="entry name" value="ABC transporter type 1, transmembrane domain"/>
    <property type="match status" value="1"/>
</dbReference>
<evidence type="ECO:0000259" key="9">
    <source>
        <dbReference type="PROSITE" id="PS50929"/>
    </source>
</evidence>
<dbReference type="Pfam" id="PF00664">
    <property type="entry name" value="ABC_membrane"/>
    <property type="match status" value="1"/>
</dbReference>
<keyword evidence="4 10" id="KW-0067">ATP-binding</keyword>
<evidence type="ECO:0000256" key="7">
    <source>
        <dbReference type="SAM" id="Phobius"/>
    </source>
</evidence>
<dbReference type="Pfam" id="PF00005">
    <property type="entry name" value="ABC_tran"/>
    <property type="match status" value="1"/>
</dbReference>
<dbReference type="PROSITE" id="PS50893">
    <property type="entry name" value="ABC_TRANSPORTER_2"/>
    <property type="match status" value="1"/>
</dbReference>
<gene>
    <name evidence="10" type="ORF">B9N55_06505</name>
</gene>
<feature type="domain" description="ABC transmembrane type-1" evidence="9">
    <location>
        <begin position="25"/>
        <end position="299"/>
    </location>
</feature>
<dbReference type="GO" id="GO:0015421">
    <property type="term" value="F:ABC-type oligopeptide transporter activity"/>
    <property type="evidence" value="ECO:0007669"/>
    <property type="project" value="TreeGrafter"/>
</dbReference>
<dbReference type="SUPFAM" id="SSF52540">
    <property type="entry name" value="P-loop containing nucleoside triphosphate hydrolases"/>
    <property type="match status" value="1"/>
</dbReference>
<feature type="transmembrane region" description="Helical" evidence="7">
    <location>
        <begin position="27"/>
        <end position="48"/>
    </location>
</feature>
<dbReference type="InterPro" id="IPR036640">
    <property type="entry name" value="ABC1_TM_sf"/>
</dbReference>
<evidence type="ECO:0000256" key="3">
    <source>
        <dbReference type="ARBA" id="ARBA00022741"/>
    </source>
</evidence>
<feature type="domain" description="ABC transporter" evidence="8">
    <location>
        <begin position="330"/>
        <end position="565"/>
    </location>
</feature>
<feature type="transmembrane region" description="Helical" evidence="7">
    <location>
        <begin position="54"/>
        <end position="72"/>
    </location>
</feature>
<keyword evidence="6 7" id="KW-0472">Membrane</keyword>
<dbReference type="InterPro" id="IPR027417">
    <property type="entry name" value="P-loop_NTPase"/>
</dbReference>
<dbReference type="Proteomes" id="UP000215546">
    <property type="component" value="Unassembled WGS sequence"/>
</dbReference>
<dbReference type="FunFam" id="3.40.50.300:FF:001443">
    <property type="entry name" value="ABC transporter, ATP-binding protein"/>
    <property type="match status" value="1"/>
</dbReference>
<feature type="transmembrane region" description="Helical" evidence="7">
    <location>
        <begin position="156"/>
        <end position="175"/>
    </location>
</feature>
<feature type="transmembrane region" description="Helical" evidence="7">
    <location>
        <begin position="240"/>
        <end position="266"/>
    </location>
</feature>
<dbReference type="GO" id="GO:0005524">
    <property type="term" value="F:ATP binding"/>
    <property type="evidence" value="ECO:0007669"/>
    <property type="project" value="UniProtKB-KW"/>
</dbReference>
<evidence type="ECO:0000256" key="2">
    <source>
        <dbReference type="ARBA" id="ARBA00022692"/>
    </source>
</evidence>
<evidence type="ECO:0000256" key="6">
    <source>
        <dbReference type="ARBA" id="ARBA00023136"/>
    </source>
</evidence>
<evidence type="ECO:0000256" key="4">
    <source>
        <dbReference type="ARBA" id="ARBA00022840"/>
    </source>
</evidence>
<protein>
    <submittedName>
        <fullName evidence="10">ABC transporter ATP-binding protein</fullName>
    </submittedName>
</protein>
<dbReference type="AlphaFoldDB" id="A0A233VI00"/>
<dbReference type="PROSITE" id="PS00211">
    <property type="entry name" value="ABC_TRANSPORTER_1"/>
    <property type="match status" value="1"/>
</dbReference>
<dbReference type="PROSITE" id="PS50929">
    <property type="entry name" value="ABC_TM1F"/>
    <property type="match status" value="1"/>
</dbReference>
<sequence length="574" mass="64590">MRKYLQKKFQLTEAGAKGLEKSVWSSFAYYAIYMLPMILMMFFVQSILENKGHGLETYVLGIGIIIILVYVATNMNYKTTYNETYKESANLRIEIADILKKLPLDYFSKHDISDLSQTVMADVAAIEHALAHAIGHTIGYVYFFIVIGVMMLIGDFKLGICVLLPLIISAGILYLSKKSQIKVRGNHYEKLREISEEFQSSIEMSQEIKSYGLKENTIENISKKLDESEKIQMRAEIVQAFPVSLAGWITKLSIGITSVVGLHMFISNEVPLLYLVGYIIAATKISEGLEGIYMYLGEIFYLDARINRIKELRNTKAQIGNNVDFDNYDISFQNVDFSYSGKNKKVINNVTFTAKQNQITALIGPSGCGKSTLLKLMSRLYDYDSGRILIGGHDIKTVDTECLFKKISVVFQDVVLFNTSIMENIRIGNTNATDDEVREVARIAGCQEIIDRLPEGIQTIVGENGAKLSGGERQRISIARAILKDAPIILLDEIAASLDVENEAKIQEGLNKLIKNKTVVIISHRLKSIQNVNQIILLDEGKVVSNGTHDEIYNESQLYRNMIEKSDLTEMYSY</sequence>
<dbReference type="SMART" id="SM00382">
    <property type="entry name" value="AAA"/>
    <property type="match status" value="1"/>
</dbReference>
<feature type="transmembrane region" description="Helical" evidence="7">
    <location>
        <begin position="129"/>
        <end position="150"/>
    </location>
</feature>
<evidence type="ECO:0000259" key="8">
    <source>
        <dbReference type="PROSITE" id="PS50893"/>
    </source>
</evidence>
<dbReference type="InterPro" id="IPR003439">
    <property type="entry name" value="ABC_transporter-like_ATP-bd"/>
</dbReference>
<evidence type="ECO:0000256" key="5">
    <source>
        <dbReference type="ARBA" id="ARBA00022989"/>
    </source>
</evidence>
<dbReference type="PANTHER" id="PTHR43394">
    <property type="entry name" value="ATP-DEPENDENT PERMEASE MDL1, MITOCHONDRIAL"/>
    <property type="match status" value="1"/>
</dbReference>
<dbReference type="EMBL" id="NDYE01000013">
    <property type="protein sequence ID" value="OXZ32017.1"/>
    <property type="molecule type" value="Genomic_DNA"/>
</dbReference>
<dbReference type="InterPro" id="IPR011527">
    <property type="entry name" value="ABC1_TM_dom"/>
</dbReference>
<evidence type="ECO:0000313" key="10">
    <source>
        <dbReference type="EMBL" id="OXZ32017.1"/>
    </source>
</evidence>
<dbReference type="InterPro" id="IPR017871">
    <property type="entry name" value="ABC_transporter-like_CS"/>
</dbReference>
<evidence type="ECO:0000313" key="11">
    <source>
        <dbReference type="Proteomes" id="UP000215546"/>
    </source>
</evidence>
<organism evidence="10 11">
    <name type="scientific">Finegoldia magna</name>
    <name type="common">Peptostreptococcus magnus</name>
    <dbReference type="NCBI Taxonomy" id="1260"/>
    <lineage>
        <taxon>Bacteria</taxon>
        <taxon>Bacillati</taxon>
        <taxon>Bacillota</taxon>
        <taxon>Tissierellia</taxon>
        <taxon>Tissierellales</taxon>
        <taxon>Peptoniphilaceae</taxon>
        <taxon>Finegoldia</taxon>
    </lineage>
</organism>
<dbReference type="GO" id="GO:0016887">
    <property type="term" value="F:ATP hydrolysis activity"/>
    <property type="evidence" value="ECO:0007669"/>
    <property type="project" value="InterPro"/>
</dbReference>
<reference evidence="11" key="1">
    <citation type="submission" date="2017-04" db="EMBL/GenBank/DDBJ databases">
        <title>Finegoldia magna isolated from orthopedic joint implant-associated infections.</title>
        <authorList>
            <person name="Bjorklund S."/>
            <person name="Bruggemann H."/>
            <person name="Jensen A."/>
            <person name="Hellmark B."/>
            <person name="Soderquist B."/>
        </authorList>
    </citation>
    <scope>NUCLEOTIDE SEQUENCE [LARGE SCALE GENOMIC DNA]</scope>
    <source>
        <strain evidence="11">12T273</strain>
    </source>
</reference>
<dbReference type="PANTHER" id="PTHR43394:SF1">
    <property type="entry name" value="ATP-BINDING CASSETTE SUB-FAMILY B MEMBER 10, MITOCHONDRIAL"/>
    <property type="match status" value="1"/>
</dbReference>
<dbReference type="RefSeq" id="WP_094208730.1">
    <property type="nucleotide sequence ID" value="NZ_JAWEFQ010000033.1"/>
</dbReference>
<dbReference type="Gene3D" id="3.40.50.300">
    <property type="entry name" value="P-loop containing nucleotide triphosphate hydrolases"/>
    <property type="match status" value="1"/>
</dbReference>
<evidence type="ECO:0000256" key="1">
    <source>
        <dbReference type="ARBA" id="ARBA00004651"/>
    </source>
</evidence>